<dbReference type="Pfam" id="PF00684">
    <property type="entry name" value="DnaJ_CXXCXGXG"/>
    <property type="match status" value="1"/>
</dbReference>
<evidence type="ECO:0000313" key="9">
    <source>
        <dbReference type="EMBL" id="CAK9083600.1"/>
    </source>
</evidence>
<evidence type="ECO:0000256" key="1">
    <source>
        <dbReference type="ARBA" id="ARBA00022723"/>
    </source>
</evidence>
<evidence type="ECO:0000259" key="7">
    <source>
        <dbReference type="PROSITE" id="PS50076"/>
    </source>
</evidence>
<dbReference type="PANTHER" id="PTHR43888">
    <property type="entry name" value="DNAJ-LIKE-2, ISOFORM A-RELATED"/>
    <property type="match status" value="1"/>
</dbReference>
<evidence type="ECO:0000256" key="2">
    <source>
        <dbReference type="ARBA" id="ARBA00022737"/>
    </source>
</evidence>
<keyword evidence="10" id="KW-1185">Reference proteome</keyword>
<dbReference type="InterPro" id="IPR008971">
    <property type="entry name" value="HSP40/DnaJ_pept-bd"/>
</dbReference>
<dbReference type="InterPro" id="IPR018253">
    <property type="entry name" value="DnaJ_domain_CS"/>
</dbReference>
<dbReference type="SUPFAM" id="SSF49493">
    <property type="entry name" value="HSP40/DnaJ peptide-binding domain"/>
    <property type="match status" value="2"/>
</dbReference>
<dbReference type="InterPro" id="IPR001623">
    <property type="entry name" value="DnaJ_domain"/>
</dbReference>
<reference evidence="9 10" key="1">
    <citation type="submission" date="2024-02" db="EMBL/GenBank/DDBJ databases">
        <authorList>
            <person name="Chen Y."/>
            <person name="Shah S."/>
            <person name="Dougan E. K."/>
            <person name="Thang M."/>
            <person name="Chan C."/>
        </authorList>
    </citation>
    <scope>NUCLEOTIDE SEQUENCE [LARGE SCALE GENOMIC DNA]</scope>
</reference>
<keyword evidence="2" id="KW-0677">Repeat</keyword>
<comment type="caution">
    <text evidence="9">The sequence shown here is derived from an EMBL/GenBank/DDBJ whole genome shotgun (WGS) entry which is preliminary data.</text>
</comment>
<protein>
    <submittedName>
        <fullName evidence="9">Uncharacterized protein</fullName>
    </submittedName>
</protein>
<dbReference type="Gene3D" id="2.60.260.20">
    <property type="entry name" value="Urease metallochaperone UreE, N-terminal domain"/>
    <property type="match status" value="2"/>
</dbReference>
<dbReference type="SUPFAM" id="SSF46565">
    <property type="entry name" value="Chaperone J-domain"/>
    <property type="match status" value="1"/>
</dbReference>
<gene>
    <name evidence="9" type="ORF">CCMP2556_LOCUS40741</name>
</gene>
<feature type="domain" description="CR-type" evidence="8">
    <location>
        <begin position="165"/>
        <end position="244"/>
    </location>
</feature>
<dbReference type="InterPro" id="IPR044713">
    <property type="entry name" value="DNJA1/2-like"/>
</dbReference>
<evidence type="ECO:0000256" key="3">
    <source>
        <dbReference type="ARBA" id="ARBA00022771"/>
    </source>
</evidence>
<dbReference type="InterPro" id="IPR002939">
    <property type="entry name" value="DnaJ_C"/>
</dbReference>
<evidence type="ECO:0000256" key="4">
    <source>
        <dbReference type="ARBA" id="ARBA00022833"/>
    </source>
</evidence>
<dbReference type="CDD" id="cd10747">
    <property type="entry name" value="DnaJ_C"/>
    <property type="match status" value="1"/>
</dbReference>
<dbReference type="Gene3D" id="2.10.230.10">
    <property type="entry name" value="Heat shock protein DnaJ, cysteine-rich domain"/>
    <property type="match status" value="1"/>
</dbReference>
<dbReference type="EMBL" id="CAXAMN010024073">
    <property type="protein sequence ID" value="CAK9083600.1"/>
    <property type="molecule type" value="Genomic_DNA"/>
</dbReference>
<name>A0ABP0Q6V8_9DINO</name>
<sequence>MGTMWNPDPGLPPTRSVGEPLSVCWCQEPRHRCATKTEVDVVKRQSSLDLPFFAAPHPAAPMRAFRRPLGRAVKLRCEERFKRISRAYEILSDPEKRRTYDMRGESAFDGRDAAGAGPGGGFGPGMDPFDMFRSMFGQNFGFGGVPRTPDVGYEVEVTMEEMYKGFSKTIRYERDAVCRSCQGQGATELETCPACRGMGVTVEDRQFGGYIQRVQRACGRCRGQGVQAKNRCGSCKGHGFVKEQVELPITVPPGCPDRKRFIFRGKADESPGMETGDIQIEVKERRHPHFTRLNDEDLLLQQKVSLLDALCGVRFRVRHLDGQTLDIEGEKKVLRPGEVLVVPGYGMPKRADPRRCGDLLVRFEVEFPEELPTGTQRETVRQLIDPKAPDGSRWSFFSGRGREAKAEKLRPQRQKEVETILERQRWEEQSRQSQGSNVRQECHMQ</sequence>
<keyword evidence="4 5" id="KW-0862">Zinc</keyword>
<dbReference type="PROSITE" id="PS51188">
    <property type="entry name" value="ZF_CR"/>
    <property type="match status" value="1"/>
</dbReference>
<dbReference type="PROSITE" id="PS50076">
    <property type="entry name" value="DNAJ_2"/>
    <property type="match status" value="1"/>
</dbReference>
<organism evidence="9 10">
    <name type="scientific">Durusdinium trenchii</name>
    <dbReference type="NCBI Taxonomy" id="1381693"/>
    <lineage>
        <taxon>Eukaryota</taxon>
        <taxon>Sar</taxon>
        <taxon>Alveolata</taxon>
        <taxon>Dinophyceae</taxon>
        <taxon>Suessiales</taxon>
        <taxon>Symbiodiniaceae</taxon>
        <taxon>Durusdinium</taxon>
    </lineage>
</organism>
<proteinExistence type="predicted"/>
<dbReference type="InterPro" id="IPR036410">
    <property type="entry name" value="HSP_DnaJ_Cys-rich_dom_sf"/>
</dbReference>
<dbReference type="Proteomes" id="UP001642484">
    <property type="component" value="Unassembled WGS sequence"/>
</dbReference>
<dbReference type="InterPro" id="IPR001305">
    <property type="entry name" value="HSP_DnaJ_Cys-rich_dom"/>
</dbReference>
<dbReference type="Gene3D" id="1.10.287.110">
    <property type="entry name" value="DnaJ domain"/>
    <property type="match status" value="1"/>
</dbReference>
<evidence type="ECO:0000256" key="5">
    <source>
        <dbReference type="PROSITE-ProRule" id="PRU00546"/>
    </source>
</evidence>
<feature type="region of interest" description="Disordered" evidence="6">
    <location>
        <begin position="402"/>
        <end position="445"/>
    </location>
</feature>
<dbReference type="Pfam" id="PF01556">
    <property type="entry name" value="DnaJ_C"/>
    <property type="match status" value="1"/>
</dbReference>
<evidence type="ECO:0000313" key="10">
    <source>
        <dbReference type="Proteomes" id="UP001642484"/>
    </source>
</evidence>
<accession>A0ABP0Q6V8</accession>
<dbReference type="SUPFAM" id="SSF57938">
    <property type="entry name" value="DnaJ/Hsp40 cysteine-rich domain"/>
    <property type="match status" value="1"/>
</dbReference>
<dbReference type="Pfam" id="PF00226">
    <property type="entry name" value="DnaJ"/>
    <property type="match status" value="1"/>
</dbReference>
<feature type="compositionally biased region" description="Basic and acidic residues" evidence="6">
    <location>
        <begin position="402"/>
        <end position="430"/>
    </location>
</feature>
<keyword evidence="3 5" id="KW-0863">Zinc-finger</keyword>
<dbReference type="InterPro" id="IPR036869">
    <property type="entry name" value="J_dom_sf"/>
</dbReference>
<feature type="domain" description="J" evidence="7">
    <location>
        <begin position="16"/>
        <end position="104"/>
    </location>
</feature>
<evidence type="ECO:0000259" key="8">
    <source>
        <dbReference type="PROSITE" id="PS51188"/>
    </source>
</evidence>
<dbReference type="CDD" id="cd10719">
    <property type="entry name" value="DnaJ_zf"/>
    <property type="match status" value="1"/>
</dbReference>
<evidence type="ECO:0000256" key="6">
    <source>
        <dbReference type="SAM" id="MobiDB-lite"/>
    </source>
</evidence>
<dbReference type="PROSITE" id="PS00636">
    <property type="entry name" value="DNAJ_1"/>
    <property type="match status" value="1"/>
</dbReference>
<dbReference type="PRINTS" id="PR00625">
    <property type="entry name" value="JDOMAIN"/>
</dbReference>
<feature type="zinc finger region" description="CR-type" evidence="5">
    <location>
        <begin position="165"/>
        <end position="244"/>
    </location>
</feature>
<keyword evidence="1 5" id="KW-0479">Metal-binding</keyword>